<dbReference type="PROSITE" id="PS51379">
    <property type="entry name" value="4FE4S_FER_2"/>
    <property type="match status" value="1"/>
</dbReference>
<comment type="subcellular location">
    <subcellularLocation>
        <location evidence="1">Membrane</location>
        <topology evidence="1">Single-pass type I membrane protein</topology>
    </subcellularLocation>
</comment>
<evidence type="ECO:0000256" key="1">
    <source>
        <dbReference type="ARBA" id="ARBA00004479"/>
    </source>
</evidence>
<evidence type="ECO:0000313" key="17">
    <source>
        <dbReference type="Proteomes" id="UP000078046"/>
    </source>
</evidence>
<dbReference type="InterPro" id="IPR006212">
    <property type="entry name" value="Furin_repeat"/>
</dbReference>
<feature type="non-terminal residue" evidence="16">
    <location>
        <position position="1"/>
    </location>
</feature>
<gene>
    <name evidence="16" type="ORF">A3Q56_05793</name>
</gene>
<dbReference type="InterPro" id="IPR006211">
    <property type="entry name" value="Furin-like_Cys-rich_dom"/>
</dbReference>
<keyword evidence="9" id="KW-1133">Transmembrane helix</keyword>
<keyword evidence="6" id="KW-0547">Nucleotide-binding</keyword>
<evidence type="ECO:0000256" key="3">
    <source>
        <dbReference type="ARBA" id="ARBA00022553"/>
    </source>
</evidence>
<evidence type="ECO:0000256" key="12">
    <source>
        <dbReference type="ARBA" id="ARBA00023170"/>
    </source>
</evidence>
<dbReference type="SMART" id="SM00261">
    <property type="entry name" value="FU"/>
    <property type="match status" value="1"/>
</dbReference>
<evidence type="ECO:0000259" key="15">
    <source>
        <dbReference type="PROSITE" id="PS51379"/>
    </source>
</evidence>
<sequence>CGDINVRNNIQDSKKYTDCHIVDGFVKITLLKTNSNTLYFPNLAEITGYLLIYRANSIHSLNHVFPKLSVIRGRLLFYNYALVIYEVPHILELGLNYLMYIERGAVRIEKNPSLCYLNTIDWSFILNKKNSLNIISSNKPVDECIDECPRKCFYNSLNFDHCLSDQHCQRSCSSFCTNKNLYCLQNETHEKNQICCHPSCLVGCYGLTNYDCFTCKNYYYNGACVDQCPNDLFILNHHRCITKKDCLEFNKSNKIYLNLCVQKCPTNSTISIDEPNICVECKESCPVVCPFAFITSIESAQAFKSCSIIDGALIISVKGGNF</sequence>
<reference evidence="16 17" key="1">
    <citation type="submission" date="2016-04" db="EMBL/GenBank/DDBJ databases">
        <title>The genome of Intoshia linei affirms orthonectids as highly simplified spiralians.</title>
        <authorList>
            <person name="Mikhailov K.V."/>
            <person name="Slusarev G.S."/>
            <person name="Nikitin M.A."/>
            <person name="Logacheva M.D."/>
            <person name="Penin A."/>
            <person name="Aleoshin V."/>
            <person name="Panchin Y.V."/>
        </authorList>
    </citation>
    <scope>NUCLEOTIDE SEQUENCE [LARGE SCALE GENOMIC DNA]</scope>
    <source>
        <strain evidence="16">Intl2013</strain>
        <tissue evidence="16">Whole animal</tissue>
    </source>
</reference>
<evidence type="ECO:0000313" key="16">
    <source>
        <dbReference type="EMBL" id="OAF66476.1"/>
    </source>
</evidence>
<evidence type="ECO:0000256" key="13">
    <source>
        <dbReference type="ARBA" id="ARBA00023180"/>
    </source>
</evidence>
<comment type="catalytic activity">
    <reaction evidence="14">
        <text>L-tyrosyl-[protein] + ATP = O-phospho-L-tyrosyl-[protein] + ADP + H(+)</text>
        <dbReference type="Rhea" id="RHEA:10596"/>
        <dbReference type="Rhea" id="RHEA-COMP:10136"/>
        <dbReference type="Rhea" id="RHEA-COMP:20101"/>
        <dbReference type="ChEBI" id="CHEBI:15378"/>
        <dbReference type="ChEBI" id="CHEBI:30616"/>
        <dbReference type="ChEBI" id="CHEBI:46858"/>
        <dbReference type="ChEBI" id="CHEBI:61978"/>
        <dbReference type="ChEBI" id="CHEBI:456216"/>
        <dbReference type="EC" id="2.7.10.1"/>
    </reaction>
</comment>
<name>A0A177AWW3_9BILA</name>
<dbReference type="Gene3D" id="3.80.20.20">
    <property type="entry name" value="Receptor L-domain"/>
    <property type="match status" value="1"/>
</dbReference>
<keyword evidence="10" id="KW-0472">Membrane</keyword>
<evidence type="ECO:0000256" key="14">
    <source>
        <dbReference type="ARBA" id="ARBA00051243"/>
    </source>
</evidence>
<keyword evidence="3" id="KW-0597">Phosphoprotein</keyword>
<proteinExistence type="predicted"/>
<protein>
    <recommendedName>
        <fullName evidence="2">receptor protein-tyrosine kinase</fullName>
        <ecNumber evidence="2">2.7.10.1</ecNumber>
    </recommendedName>
</protein>
<dbReference type="EMBL" id="LWCA01000922">
    <property type="protein sequence ID" value="OAF66476.1"/>
    <property type="molecule type" value="Genomic_DNA"/>
</dbReference>
<keyword evidence="5" id="KW-0812">Transmembrane</keyword>
<dbReference type="Proteomes" id="UP000078046">
    <property type="component" value="Unassembled WGS sequence"/>
</dbReference>
<dbReference type="Pfam" id="PF00757">
    <property type="entry name" value="Furin-like"/>
    <property type="match status" value="1"/>
</dbReference>
<evidence type="ECO:0000256" key="11">
    <source>
        <dbReference type="ARBA" id="ARBA00023137"/>
    </source>
</evidence>
<evidence type="ECO:0000256" key="9">
    <source>
        <dbReference type="ARBA" id="ARBA00022989"/>
    </source>
</evidence>
<keyword evidence="8" id="KW-0067">ATP-binding</keyword>
<dbReference type="Gene3D" id="2.10.220.10">
    <property type="entry name" value="Hormone Receptor, Insulin-like Growth Factor Receptor 1, Chain A, domain 2"/>
    <property type="match status" value="1"/>
</dbReference>
<dbReference type="OrthoDB" id="5809444at2759"/>
<keyword evidence="4" id="KW-0808">Transferase</keyword>
<dbReference type="SUPFAM" id="SSF57184">
    <property type="entry name" value="Growth factor receptor domain"/>
    <property type="match status" value="1"/>
</dbReference>
<evidence type="ECO:0000256" key="2">
    <source>
        <dbReference type="ARBA" id="ARBA00011902"/>
    </source>
</evidence>
<evidence type="ECO:0000256" key="10">
    <source>
        <dbReference type="ARBA" id="ARBA00023136"/>
    </source>
</evidence>
<evidence type="ECO:0000256" key="5">
    <source>
        <dbReference type="ARBA" id="ARBA00022692"/>
    </source>
</evidence>
<dbReference type="EC" id="2.7.10.1" evidence="2"/>
<dbReference type="SUPFAM" id="SSF52058">
    <property type="entry name" value="L domain-like"/>
    <property type="match status" value="1"/>
</dbReference>
<accession>A0A177AWW3</accession>
<keyword evidence="12" id="KW-0675">Receptor</keyword>
<dbReference type="InterPro" id="IPR036941">
    <property type="entry name" value="Rcpt_L-dom_sf"/>
</dbReference>
<keyword evidence="13" id="KW-0325">Glycoprotein</keyword>
<dbReference type="InterPro" id="IPR000494">
    <property type="entry name" value="Rcpt_L-dom"/>
</dbReference>
<dbReference type="InterPro" id="IPR009030">
    <property type="entry name" value="Growth_fac_rcpt_cys_sf"/>
</dbReference>
<feature type="domain" description="4Fe-4S ferredoxin-type" evidence="15">
    <location>
        <begin position="268"/>
        <end position="299"/>
    </location>
</feature>
<dbReference type="GO" id="GO:0004714">
    <property type="term" value="F:transmembrane receptor protein tyrosine kinase activity"/>
    <property type="evidence" value="ECO:0007669"/>
    <property type="project" value="UniProtKB-EC"/>
</dbReference>
<evidence type="ECO:0000256" key="8">
    <source>
        <dbReference type="ARBA" id="ARBA00022840"/>
    </source>
</evidence>
<organism evidence="16 17">
    <name type="scientific">Intoshia linei</name>
    <dbReference type="NCBI Taxonomy" id="1819745"/>
    <lineage>
        <taxon>Eukaryota</taxon>
        <taxon>Metazoa</taxon>
        <taxon>Spiralia</taxon>
        <taxon>Lophotrochozoa</taxon>
        <taxon>Mesozoa</taxon>
        <taxon>Orthonectida</taxon>
        <taxon>Rhopaluridae</taxon>
        <taxon>Intoshia</taxon>
    </lineage>
</organism>
<evidence type="ECO:0000256" key="7">
    <source>
        <dbReference type="ARBA" id="ARBA00022777"/>
    </source>
</evidence>
<dbReference type="GO" id="GO:0005524">
    <property type="term" value="F:ATP binding"/>
    <property type="evidence" value="ECO:0007669"/>
    <property type="project" value="UniProtKB-KW"/>
</dbReference>
<evidence type="ECO:0000256" key="4">
    <source>
        <dbReference type="ARBA" id="ARBA00022679"/>
    </source>
</evidence>
<dbReference type="Pfam" id="PF01030">
    <property type="entry name" value="Recep_L_domain"/>
    <property type="match status" value="1"/>
</dbReference>
<dbReference type="GO" id="GO:0016020">
    <property type="term" value="C:membrane"/>
    <property type="evidence" value="ECO:0007669"/>
    <property type="project" value="UniProtKB-SubCell"/>
</dbReference>
<evidence type="ECO:0000256" key="6">
    <source>
        <dbReference type="ARBA" id="ARBA00022741"/>
    </source>
</evidence>
<comment type="caution">
    <text evidence="16">The sequence shown here is derived from an EMBL/GenBank/DDBJ whole genome shotgun (WGS) entry which is preliminary data.</text>
</comment>
<keyword evidence="7" id="KW-0418">Kinase</keyword>
<keyword evidence="17" id="KW-1185">Reference proteome</keyword>
<keyword evidence="11" id="KW-0829">Tyrosine-protein kinase</keyword>
<dbReference type="AlphaFoldDB" id="A0A177AWW3"/>
<dbReference type="InterPro" id="IPR017896">
    <property type="entry name" value="4Fe4S_Fe-S-bd"/>
</dbReference>
<dbReference type="CDD" id="cd00064">
    <property type="entry name" value="FU"/>
    <property type="match status" value="1"/>
</dbReference>